<evidence type="ECO:0000313" key="11">
    <source>
        <dbReference type="EMBL" id="ORZ22602.1"/>
    </source>
</evidence>
<feature type="region of interest" description="Disordered" evidence="8">
    <location>
        <begin position="664"/>
        <end position="688"/>
    </location>
</feature>
<evidence type="ECO:0000256" key="5">
    <source>
        <dbReference type="ARBA" id="ARBA00022679"/>
    </source>
</evidence>
<dbReference type="STRING" id="90262.A0A1X2IV32"/>
<comment type="similarity">
    <text evidence="3">Belongs to the DNA polymerase type-B-like family.</text>
</comment>
<dbReference type="Gene3D" id="3.30.460.10">
    <property type="entry name" value="Beta Polymerase, domain 2"/>
    <property type="match status" value="1"/>
</dbReference>
<gene>
    <name evidence="11" type="ORF">BCR42DRAFT_406587</name>
</gene>
<dbReference type="InterPro" id="IPR002058">
    <property type="entry name" value="PAP_assoc"/>
</dbReference>
<dbReference type="Pfam" id="PF03828">
    <property type="entry name" value="PAP_assoc"/>
    <property type="match status" value="1"/>
</dbReference>
<organism evidence="11 12">
    <name type="scientific">Absidia repens</name>
    <dbReference type="NCBI Taxonomy" id="90262"/>
    <lineage>
        <taxon>Eukaryota</taxon>
        <taxon>Fungi</taxon>
        <taxon>Fungi incertae sedis</taxon>
        <taxon>Mucoromycota</taxon>
        <taxon>Mucoromycotina</taxon>
        <taxon>Mucoromycetes</taxon>
        <taxon>Mucorales</taxon>
        <taxon>Cunninghamellaceae</taxon>
        <taxon>Absidia</taxon>
    </lineage>
</organism>
<feature type="compositionally biased region" description="Low complexity" evidence="8">
    <location>
        <begin position="489"/>
        <end position="518"/>
    </location>
</feature>
<keyword evidence="7" id="KW-0460">Magnesium</keyword>
<accession>A0A1X2IV32</accession>
<evidence type="ECO:0000259" key="10">
    <source>
        <dbReference type="Pfam" id="PF22600"/>
    </source>
</evidence>
<comment type="caution">
    <text evidence="11">The sequence shown here is derived from an EMBL/GenBank/DDBJ whole genome shotgun (WGS) entry which is preliminary data.</text>
</comment>
<evidence type="ECO:0000256" key="3">
    <source>
        <dbReference type="ARBA" id="ARBA00008593"/>
    </source>
</evidence>
<protein>
    <recommendedName>
        <fullName evidence="4">polynucleotide adenylyltransferase</fullName>
        <ecNumber evidence="4">2.7.7.19</ecNumber>
    </recommendedName>
</protein>
<reference evidence="11 12" key="1">
    <citation type="submission" date="2016-07" db="EMBL/GenBank/DDBJ databases">
        <title>Pervasive Adenine N6-methylation of Active Genes in Fungi.</title>
        <authorList>
            <consortium name="DOE Joint Genome Institute"/>
            <person name="Mondo S.J."/>
            <person name="Dannebaum R.O."/>
            <person name="Kuo R.C."/>
            <person name="Labutti K."/>
            <person name="Haridas S."/>
            <person name="Kuo A."/>
            <person name="Salamov A."/>
            <person name="Ahrendt S.R."/>
            <person name="Lipzen A."/>
            <person name="Sullivan W."/>
            <person name="Andreopoulos W.B."/>
            <person name="Clum A."/>
            <person name="Lindquist E."/>
            <person name="Daum C."/>
            <person name="Ramamoorthy G.K."/>
            <person name="Gryganskyi A."/>
            <person name="Culley D."/>
            <person name="Magnuson J.K."/>
            <person name="James T.Y."/>
            <person name="O'Malley M.A."/>
            <person name="Stajich J.E."/>
            <person name="Spatafora J.W."/>
            <person name="Visel A."/>
            <person name="Grigoriev I.V."/>
        </authorList>
    </citation>
    <scope>NUCLEOTIDE SEQUENCE [LARGE SCALE GENOMIC DNA]</scope>
    <source>
        <strain evidence="11 12">NRRL 1336</strain>
    </source>
</reference>
<sequence>MYQQTMPLPLLPDGTNVSVVSITPNGAIPTTDCWNNENKHFAVTATAKAVSLPLRSTTSSNCSFFDPSSKANCSPSIPASSTEWNSAPIQSAPLSCRLDECLSLTADVPFILDHMAEDQLCAFMLNQYEELLPTKENYYRRIALVQKIGQLLNNEWPNKGIKAILFGSSVNGLGTNQSDVDICITSQWSGLRSVRALATLFIRCGMQQVIYVPRAQVPIVRLFDPETQLACDININSTMALYNTDMIKAYTAIDPRVRPLIMIIKHWTKQRILNDSAAGGTLSTYTWTCMIINFLQLRQPPILPVLHQMKSPNGENEMFCSNIETLQGYGQPNCETLGGLLFAFFRRYSIEFDYDEQVISVRHGRYLTKQEKGWHIGRNKASLCVEEPFNVGRNLGNSADIRSIRGIRMELNRGLEMLIAGVSWTIICSPYQHPTFETFTSVSDASKTFYYEDSLCSENNETNIIDSYYGSNKRNNSLHSTTELMAREASLPSTSTSSSTPPSSLLPSSPASSSSSTASPPPPPVSVSPAHQSLHRSPNLQQKVIDSISAKYTPHILNSQQHYYKEGNIYHWRNLHHPLQNQYSNRTWNRKRIDLSSKHKQIRNHHINSTGEFALISQHYLPTPVSITFHQGHRYSQQQRQQRQQQLEYPIVTKTSELTHTYQLPTNPSAPAPPYTVKIKLPPKEKKQ</sequence>
<dbReference type="GO" id="GO:0031123">
    <property type="term" value="P:RNA 3'-end processing"/>
    <property type="evidence" value="ECO:0007669"/>
    <property type="project" value="TreeGrafter"/>
</dbReference>
<feature type="domain" description="Poly(A) RNA polymerase mitochondrial-like central palm" evidence="10">
    <location>
        <begin position="124"/>
        <end position="251"/>
    </location>
</feature>
<keyword evidence="5" id="KW-0808">Transferase</keyword>
<dbReference type="Gene3D" id="1.10.1410.10">
    <property type="match status" value="1"/>
</dbReference>
<dbReference type="GO" id="GO:0046872">
    <property type="term" value="F:metal ion binding"/>
    <property type="evidence" value="ECO:0007669"/>
    <property type="project" value="UniProtKB-KW"/>
</dbReference>
<evidence type="ECO:0000256" key="7">
    <source>
        <dbReference type="ARBA" id="ARBA00022842"/>
    </source>
</evidence>
<evidence type="ECO:0000313" key="12">
    <source>
        <dbReference type="Proteomes" id="UP000193560"/>
    </source>
</evidence>
<dbReference type="InterPro" id="IPR054708">
    <property type="entry name" value="MTPAP-like_central"/>
</dbReference>
<dbReference type="EMBL" id="MCGE01000004">
    <property type="protein sequence ID" value="ORZ22602.1"/>
    <property type="molecule type" value="Genomic_DNA"/>
</dbReference>
<comment type="cofactor">
    <cofactor evidence="2">
        <name>Mg(2+)</name>
        <dbReference type="ChEBI" id="CHEBI:18420"/>
    </cofactor>
</comment>
<dbReference type="Proteomes" id="UP000193560">
    <property type="component" value="Unassembled WGS sequence"/>
</dbReference>
<dbReference type="CDD" id="cd05402">
    <property type="entry name" value="NT_PAP_TUTase"/>
    <property type="match status" value="1"/>
</dbReference>
<proteinExistence type="inferred from homology"/>
<evidence type="ECO:0000256" key="1">
    <source>
        <dbReference type="ARBA" id="ARBA00001936"/>
    </source>
</evidence>
<keyword evidence="12" id="KW-1185">Reference proteome</keyword>
<dbReference type="EC" id="2.7.7.19" evidence="4"/>
<evidence type="ECO:0000256" key="2">
    <source>
        <dbReference type="ARBA" id="ARBA00001946"/>
    </source>
</evidence>
<dbReference type="OrthoDB" id="2274644at2759"/>
<keyword evidence="6" id="KW-0479">Metal-binding</keyword>
<dbReference type="GO" id="GO:0010605">
    <property type="term" value="P:negative regulation of macromolecule metabolic process"/>
    <property type="evidence" value="ECO:0007669"/>
    <property type="project" value="UniProtKB-ARBA"/>
</dbReference>
<dbReference type="Pfam" id="PF22600">
    <property type="entry name" value="MTPAP-like_central"/>
    <property type="match status" value="1"/>
</dbReference>
<dbReference type="GO" id="GO:1990817">
    <property type="term" value="F:poly(A) RNA polymerase activity"/>
    <property type="evidence" value="ECO:0007669"/>
    <property type="project" value="UniProtKB-EC"/>
</dbReference>
<dbReference type="PANTHER" id="PTHR12271">
    <property type="entry name" value="POLY A POLYMERASE CID PAP -RELATED"/>
    <property type="match status" value="1"/>
</dbReference>
<evidence type="ECO:0000259" key="9">
    <source>
        <dbReference type="Pfam" id="PF03828"/>
    </source>
</evidence>
<dbReference type="SUPFAM" id="SSF81301">
    <property type="entry name" value="Nucleotidyltransferase"/>
    <property type="match status" value="1"/>
</dbReference>
<feature type="domain" description="PAP-associated" evidence="9">
    <location>
        <begin position="336"/>
        <end position="391"/>
    </location>
</feature>
<evidence type="ECO:0000256" key="6">
    <source>
        <dbReference type="ARBA" id="ARBA00022723"/>
    </source>
</evidence>
<evidence type="ECO:0000256" key="8">
    <source>
        <dbReference type="SAM" id="MobiDB-lite"/>
    </source>
</evidence>
<name>A0A1X2IV32_9FUNG</name>
<dbReference type="InterPro" id="IPR043519">
    <property type="entry name" value="NT_sf"/>
</dbReference>
<comment type="cofactor">
    <cofactor evidence="1">
        <name>Mn(2+)</name>
        <dbReference type="ChEBI" id="CHEBI:29035"/>
    </cofactor>
</comment>
<feature type="region of interest" description="Disordered" evidence="8">
    <location>
        <begin position="488"/>
        <end position="537"/>
    </location>
</feature>
<dbReference type="AlphaFoldDB" id="A0A1X2IV32"/>
<dbReference type="SUPFAM" id="SSF81631">
    <property type="entry name" value="PAP/OAS1 substrate-binding domain"/>
    <property type="match status" value="1"/>
</dbReference>
<evidence type="ECO:0000256" key="4">
    <source>
        <dbReference type="ARBA" id="ARBA00012388"/>
    </source>
</evidence>
<dbReference type="PANTHER" id="PTHR12271:SF113">
    <property type="entry name" value="POLY(A) RNA POLYMERASE CID11"/>
    <property type="match status" value="1"/>
</dbReference>